<keyword evidence="5" id="KW-1133">Transmembrane helix</keyword>
<evidence type="ECO:0008006" key="8">
    <source>
        <dbReference type="Google" id="ProtNLM"/>
    </source>
</evidence>
<dbReference type="InterPro" id="IPR019775">
    <property type="entry name" value="WD40_repeat_CS"/>
</dbReference>
<feature type="compositionally biased region" description="Low complexity" evidence="4">
    <location>
        <begin position="288"/>
        <end position="301"/>
    </location>
</feature>
<dbReference type="PROSITE" id="PS00678">
    <property type="entry name" value="WD_REPEATS_1"/>
    <property type="match status" value="2"/>
</dbReference>
<evidence type="ECO:0000256" key="4">
    <source>
        <dbReference type="SAM" id="MobiDB-lite"/>
    </source>
</evidence>
<keyword evidence="5" id="KW-0472">Membrane</keyword>
<dbReference type="InterPro" id="IPR011047">
    <property type="entry name" value="Quinoprotein_ADH-like_sf"/>
</dbReference>
<keyword evidence="2" id="KW-0677">Repeat</keyword>
<evidence type="ECO:0000313" key="6">
    <source>
        <dbReference type="EMBL" id="GIJ01138.1"/>
    </source>
</evidence>
<evidence type="ECO:0000256" key="1">
    <source>
        <dbReference type="ARBA" id="ARBA00022574"/>
    </source>
</evidence>
<dbReference type="SMART" id="SM00320">
    <property type="entry name" value="WD40"/>
    <property type="match status" value="9"/>
</dbReference>
<keyword evidence="1 3" id="KW-0853">WD repeat</keyword>
<evidence type="ECO:0000313" key="7">
    <source>
        <dbReference type="Proteomes" id="UP000652013"/>
    </source>
</evidence>
<dbReference type="EMBL" id="BOOY01000003">
    <property type="protein sequence ID" value="GIJ01138.1"/>
    <property type="molecule type" value="Genomic_DNA"/>
</dbReference>
<dbReference type="AlphaFoldDB" id="A0A8J4DH69"/>
<feature type="repeat" description="WD" evidence="3">
    <location>
        <begin position="867"/>
        <end position="901"/>
    </location>
</feature>
<feature type="transmembrane region" description="Helical" evidence="5">
    <location>
        <begin position="149"/>
        <end position="172"/>
    </location>
</feature>
<dbReference type="SUPFAM" id="SSF52200">
    <property type="entry name" value="Toll/Interleukin receptor TIR domain"/>
    <property type="match status" value="1"/>
</dbReference>
<dbReference type="Proteomes" id="UP000652013">
    <property type="component" value="Unassembled WGS sequence"/>
</dbReference>
<dbReference type="InterPro" id="IPR001680">
    <property type="entry name" value="WD40_rpt"/>
</dbReference>
<protein>
    <recommendedName>
        <fullName evidence="8">TIR domain-containing protein</fullName>
    </recommendedName>
</protein>
<evidence type="ECO:0000256" key="5">
    <source>
        <dbReference type="SAM" id="Phobius"/>
    </source>
</evidence>
<dbReference type="Pfam" id="PF00400">
    <property type="entry name" value="WD40"/>
    <property type="match status" value="3"/>
</dbReference>
<dbReference type="PANTHER" id="PTHR19879">
    <property type="entry name" value="TRANSCRIPTION INITIATION FACTOR TFIID"/>
    <property type="match status" value="1"/>
</dbReference>
<keyword evidence="7" id="KW-1185">Reference proteome</keyword>
<sequence>MFRDQTGLSVTPALWTSIQRALDSSEYFVLMASPEAAASPWVNKEIRHWVATKSLDHVLPVVTDGEWQWDPQRCDFTEDSTAVPEALRGVFAEEPLYLDLRWARDDQHLSLRHSRFRDAIAQLAAPMHGVSKDDLEGEDVRQHRRARRLWSFAAASLVVLAFAALLTGLLAVRNADRANAAAADARHQQQLVLEQRGHAERYAEDARRQEVLTRQQEARAKDAAAEVRRQESLARKQRALVAKASSEAERQQANARYQRAVADRAAARAQQQEAVAYQQRVNAEKAAAEALRQQQNAQEQQEAARRAANEADRHERIAREQEKKAGEAAAEAGRQQEAAISRRLMNQAKTTMPNDPQLALRLGLAAERVHPDAGTRHDLSGLVTSTRFLGELAKPGQYVGYARNGLMALEEGDGSVTLWRAGAAAEPVQVGSVDGDDSGRTALSPDGQKLVLWEAGLATLWDVSDPAAPKRGATLPGTADREWVSFSPDGRILATGSRSGWIVLWDVSEPAGPPRERARIPDLDRAHSGSFSSDSRILIAVGDKTHVWDIGDPAVAPAYRAALAASVDGATFHPTRPIMVTSHDDRMVRLWDVGSPGEPIEYAKWFGQDDPDVIAFDADGDNLVVREGKNTVSLWNVEREPYLVDSFRVTGDVSGVAVSPDGRLAVTGWDSTTFWNVRPVGAPQPVGHLTGLTAQVQAMAFVQGGRTLLSVDSSGRVTHWDMRAHPPVPRAAVDIGGGWLSKAAFSADGRMLAVIDQDNRVSLLDVTDRKGPRTLGSFDVPLRSLASMTFSPDGRSLALLEMDRLRVWNVADPTHPAQLGEAGGFYVNKHRRVSFHPDGRTVAVPARYSVVLFGVTGRPALTRLAELPSGSAMVYSVAISPDGRTMASGQADRKVVLWDVSDLANRRPSRIGILDTHGSVVESVNFSLGGHDLVVSTIKQTFTLWDVTDRNAPVRYPATSRYPQSVGGDLVTFSPDGHTVAHTGNSSVTSPAIQLWDYSELNDVRADPVRHACAIADRDLTAEEWALFVPERQYRRACG</sequence>
<dbReference type="SUPFAM" id="SSF50998">
    <property type="entry name" value="Quinoprotein alcohol dehydrogenase-like"/>
    <property type="match status" value="1"/>
</dbReference>
<evidence type="ECO:0000256" key="3">
    <source>
        <dbReference type="PROSITE-ProRule" id="PRU00221"/>
    </source>
</evidence>
<gene>
    <name evidence="6" type="ORF">Sya03_04900</name>
</gene>
<proteinExistence type="predicted"/>
<name>A0A8J4DH69_9ACTN</name>
<dbReference type="SUPFAM" id="SSF51004">
    <property type="entry name" value="C-terminal (heme d1) domain of cytochrome cd1-nitrite reductase"/>
    <property type="match status" value="1"/>
</dbReference>
<evidence type="ECO:0000256" key="2">
    <source>
        <dbReference type="ARBA" id="ARBA00022737"/>
    </source>
</evidence>
<dbReference type="InterPro" id="IPR015943">
    <property type="entry name" value="WD40/YVTN_repeat-like_dom_sf"/>
</dbReference>
<feature type="compositionally biased region" description="Basic and acidic residues" evidence="4">
    <location>
        <begin position="302"/>
        <end position="314"/>
    </location>
</feature>
<feature type="repeat" description="WD" evidence="3">
    <location>
        <begin position="484"/>
        <end position="508"/>
    </location>
</feature>
<keyword evidence="5" id="KW-0812">Transmembrane</keyword>
<dbReference type="InterPro" id="IPR011048">
    <property type="entry name" value="Haem_d1_sf"/>
</dbReference>
<dbReference type="PANTHER" id="PTHR19879:SF9">
    <property type="entry name" value="TRANSCRIPTION INITIATION FACTOR TFIID SUBUNIT 5"/>
    <property type="match status" value="1"/>
</dbReference>
<comment type="caution">
    <text evidence="6">The sequence shown here is derived from an EMBL/GenBank/DDBJ whole genome shotgun (WGS) entry which is preliminary data.</text>
</comment>
<reference evidence="6" key="1">
    <citation type="submission" date="2021-01" db="EMBL/GenBank/DDBJ databases">
        <title>Whole genome shotgun sequence of Spirilliplanes yamanashiensis NBRC 15828.</title>
        <authorList>
            <person name="Komaki H."/>
            <person name="Tamura T."/>
        </authorList>
    </citation>
    <scope>NUCLEOTIDE SEQUENCE</scope>
    <source>
        <strain evidence="6">NBRC 15828</strain>
    </source>
</reference>
<feature type="region of interest" description="Disordered" evidence="4">
    <location>
        <begin position="288"/>
        <end position="314"/>
    </location>
</feature>
<dbReference type="Gene3D" id="2.130.10.10">
    <property type="entry name" value="YVTN repeat-like/Quinoprotein amine dehydrogenase"/>
    <property type="match status" value="4"/>
</dbReference>
<organism evidence="6 7">
    <name type="scientific">Spirilliplanes yamanashiensis</name>
    <dbReference type="NCBI Taxonomy" id="42233"/>
    <lineage>
        <taxon>Bacteria</taxon>
        <taxon>Bacillati</taxon>
        <taxon>Actinomycetota</taxon>
        <taxon>Actinomycetes</taxon>
        <taxon>Micromonosporales</taxon>
        <taxon>Micromonosporaceae</taxon>
        <taxon>Spirilliplanes</taxon>
    </lineage>
</organism>
<dbReference type="PROSITE" id="PS50294">
    <property type="entry name" value="WD_REPEATS_REGION"/>
    <property type="match status" value="1"/>
</dbReference>
<accession>A0A8J4DH69</accession>
<feature type="repeat" description="WD" evidence="3">
    <location>
        <begin position="560"/>
        <end position="593"/>
    </location>
</feature>
<dbReference type="Gene3D" id="3.40.50.10140">
    <property type="entry name" value="Toll/interleukin-1 receptor homology (TIR) domain"/>
    <property type="match status" value="1"/>
</dbReference>
<feature type="repeat" description="WD" evidence="3">
    <location>
        <begin position="914"/>
        <end position="955"/>
    </location>
</feature>
<dbReference type="PROSITE" id="PS50082">
    <property type="entry name" value="WD_REPEATS_2"/>
    <property type="match status" value="4"/>
</dbReference>
<dbReference type="InterPro" id="IPR035897">
    <property type="entry name" value="Toll_tir_struct_dom_sf"/>
</dbReference>